<dbReference type="GO" id="GO:0000978">
    <property type="term" value="F:RNA polymerase II cis-regulatory region sequence-specific DNA binding"/>
    <property type="evidence" value="ECO:0007669"/>
    <property type="project" value="TreeGrafter"/>
</dbReference>
<dbReference type="Proteomes" id="UP000799438">
    <property type="component" value="Unassembled WGS sequence"/>
</dbReference>
<evidence type="ECO:0000313" key="9">
    <source>
        <dbReference type="EMBL" id="KAF2137397.1"/>
    </source>
</evidence>
<protein>
    <recommendedName>
        <fullName evidence="8">Xylanolytic transcriptional activator regulatory domain-containing protein</fullName>
    </recommendedName>
</protein>
<dbReference type="PANTHER" id="PTHR31944:SF131">
    <property type="entry name" value="HEME-RESPONSIVE ZINC FINGER TRANSCRIPTION FACTOR HAP1"/>
    <property type="match status" value="1"/>
</dbReference>
<dbReference type="InterPro" id="IPR051430">
    <property type="entry name" value="Fungal_TF_Env_Response"/>
</dbReference>
<evidence type="ECO:0000256" key="3">
    <source>
        <dbReference type="ARBA" id="ARBA00023015"/>
    </source>
</evidence>
<keyword evidence="6" id="KW-0539">Nucleus</keyword>
<evidence type="ECO:0000256" key="2">
    <source>
        <dbReference type="ARBA" id="ARBA00022833"/>
    </source>
</evidence>
<evidence type="ECO:0000259" key="8">
    <source>
        <dbReference type="SMART" id="SM00906"/>
    </source>
</evidence>
<evidence type="ECO:0000256" key="5">
    <source>
        <dbReference type="ARBA" id="ARBA00023163"/>
    </source>
</evidence>
<dbReference type="Pfam" id="PF04082">
    <property type="entry name" value="Fungal_trans"/>
    <property type="match status" value="1"/>
</dbReference>
<dbReference type="GO" id="GO:0006351">
    <property type="term" value="P:DNA-templated transcription"/>
    <property type="evidence" value="ECO:0007669"/>
    <property type="project" value="InterPro"/>
</dbReference>
<feature type="domain" description="Xylanolytic transcriptional activator regulatory" evidence="8">
    <location>
        <begin position="144"/>
        <end position="218"/>
    </location>
</feature>
<keyword evidence="5" id="KW-0804">Transcription</keyword>
<organism evidence="9 10">
    <name type="scientific">Aplosporella prunicola CBS 121167</name>
    <dbReference type="NCBI Taxonomy" id="1176127"/>
    <lineage>
        <taxon>Eukaryota</taxon>
        <taxon>Fungi</taxon>
        <taxon>Dikarya</taxon>
        <taxon>Ascomycota</taxon>
        <taxon>Pezizomycotina</taxon>
        <taxon>Dothideomycetes</taxon>
        <taxon>Dothideomycetes incertae sedis</taxon>
        <taxon>Botryosphaeriales</taxon>
        <taxon>Aplosporellaceae</taxon>
        <taxon>Aplosporella</taxon>
    </lineage>
</organism>
<dbReference type="AlphaFoldDB" id="A0A6A6B311"/>
<evidence type="ECO:0000313" key="10">
    <source>
        <dbReference type="Proteomes" id="UP000799438"/>
    </source>
</evidence>
<dbReference type="InterPro" id="IPR007219">
    <property type="entry name" value="XnlR_reg_dom"/>
</dbReference>
<proteinExistence type="predicted"/>
<evidence type="ECO:0000256" key="7">
    <source>
        <dbReference type="SAM" id="MobiDB-lite"/>
    </source>
</evidence>
<dbReference type="CDD" id="cd12148">
    <property type="entry name" value="fungal_TF_MHR"/>
    <property type="match status" value="1"/>
</dbReference>
<keyword evidence="10" id="KW-1185">Reference proteome</keyword>
<dbReference type="EMBL" id="ML995503">
    <property type="protein sequence ID" value="KAF2137397.1"/>
    <property type="molecule type" value="Genomic_DNA"/>
</dbReference>
<feature type="region of interest" description="Disordered" evidence="7">
    <location>
        <begin position="1"/>
        <end position="27"/>
    </location>
</feature>
<gene>
    <name evidence="9" type="ORF">K452DRAFT_110620</name>
</gene>
<evidence type="ECO:0000256" key="6">
    <source>
        <dbReference type="ARBA" id="ARBA00023242"/>
    </source>
</evidence>
<keyword evidence="4" id="KW-0238">DNA-binding</keyword>
<sequence length="555" mass="60724">MQRCKSLAKAIKSRRAPPWPSSPTKDLPGREVADELVDCYLRTVETVHRILHIPSFRRDYEALWTPASEPDMAFLVQLKLVFAIGATTYDEQFSLRTSAIRWVYEAQTWISEPEFKARLGIQFLQINVLLLLARELVGVGGDSVWVSAGALLRRAVSMGLHRDPAHLPKSTIFATEMRRRLWNTILEVVLQSSLTSGGPPLVSLDDFDAQPPRNLDDEQLVADNPVPKPASQFTQATVAIALRATFPLRLAVTKFLNDLSAHGTYEETLRLDAQLRAAYRALRRSLRGGHGSNTGLAPSAFALRAVDFLINRYLSALHVPFFALAALEPAYAFSRAVVLEASLKIWCAACPASTALPTQPRSNSESESASNSDITASLHDALPRLVACGSGYYRTAAMQAALLVAIELKTALEEEDEGLGPVRLRPDLLAVLADAEAWCLRCVEIGETNVKGYVLVCVVTALIRGLSARLGRNEIHALLVKAMRNAAAACVPLLEGMAARGWGEESVGEAQQMALGETSVLDDWDKLMADSLFEPEGLEPMNWIFGETPQGTAAW</sequence>
<keyword evidence="2" id="KW-0862">Zinc</keyword>
<dbReference type="GO" id="GO:0001228">
    <property type="term" value="F:DNA-binding transcription activator activity, RNA polymerase II-specific"/>
    <property type="evidence" value="ECO:0007669"/>
    <property type="project" value="TreeGrafter"/>
</dbReference>
<keyword evidence="1" id="KW-0479">Metal-binding</keyword>
<keyword evidence="3" id="KW-0805">Transcription regulation</keyword>
<dbReference type="GO" id="GO:0005634">
    <property type="term" value="C:nucleus"/>
    <property type="evidence" value="ECO:0007669"/>
    <property type="project" value="TreeGrafter"/>
</dbReference>
<dbReference type="SMART" id="SM00906">
    <property type="entry name" value="Fungal_trans"/>
    <property type="match status" value="1"/>
</dbReference>
<dbReference type="OrthoDB" id="4337792at2759"/>
<dbReference type="GO" id="GO:0008270">
    <property type="term" value="F:zinc ion binding"/>
    <property type="evidence" value="ECO:0007669"/>
    <property type="project" value="InterPro"/>
</dbReference>
<name>A0A6A6B311_9PEZI</name>
<reference evidence="9" key="1">
    <citation type="journal article" date="2020" name="Stud. Mycol.">
        <title>101 Dothideomycetes genomes: a test case for predicting lifestyles and emergence of pathogens.</title>
        <authorList>
            <person name="Haridas S."/>
            <person name="Albert R."/>
            <person name="Binder M."/>
            <person name="Bloem J."/>
            <person name="Labutti K."/>
            <person name="Salamov A."/>
            <person name="Andreopoulos B."/>
            <person name="Baker S."/>
            <person name="Barry K."/>
            <person name="Bills G."/>
            <person name="Bluhm B."/>
            <person name="Cannon C."/>
            <person name="Castanera R."/>
            <person name="Culley D."/>
            <person name="Daum C."/>
            <person name="Ezra D."/>
            <person name="Gonzalez J."/>
            <person name="Henrissat B."/>
            <person name="Kuo A."/>
            <person name="Liang C."/>
            <person name="Lipzen A."/>
            <person name="Lutzoni F."/>
            <person name="Magnuson J."/>
            <person name="Mondo S."/>
            <person name="Nolan M."/>
            <person name="Ohm R."/>
            <person name="Pangilinan J."/>
            <person name="Park H.-J."/>
            <person name="Ramirez L."/>
            <person name="Alfaro M."/>
            <person name="Sun H."/>
            <person name="Tritt A."/>
            <person name="Yoshinaga Y."/>
            <person name="Zwiers L.-H."/>
            <person name="Turgeon B."/>
            <person name="Goodwin S."/>
            <person name="Spatafora J."/>
            <person name="Crous P."/>
            <person name="Grigoriev I."/>
        </authorList>
    </citation>
    <scope>NUCLEOTIDE SEQUENCE</scope>
    <source>
        <strain evidence="9">CBS 121167</strain>
    </source>
</reference>
<accession>A0A6A6B311</accession>
<evidence type="ECO:0000256" key="1">
    <source>
        <dbReference type="ARBA" id="ARBA00022723"/>
    </source>
</evidence>
<evidence type="ECO:0000256" key="4">
    <source>
        <dbReference type="ARBA" id="ARBA00023125"/>
    </source>
</evidence>
<dbReference type="GeneID" id="54292514"/>
<dbReference type="RefSeq" id="XP_033393113.1">
    <property type="nucleotide sequence ID" value="XM_033535022.1"/>
</dbReference>
<dbReference type="PANTHER" id="PTHR31944">
    <property type="entry name" value="HEME-RESPONSIVE ZINC FINGER TRANSCRIPTION FACTOR HAP1"/>
    <property type="match status" value="1"/>
</dbReference>